<evidence type="ECO:0000256" key="1">
    <source>
        <dbReference type="SAM" id="Phobius"/>
    </source>
</evidence>
<keyword evidence="1" id="KW-0812">Transmembrane</keyword>
<feature type="transmembrane region" description="Helical" evidence="1">
    <location>
        <begin position="14"/>
        <end position="34"/>
    </location>
</feature>
<dbReference type="RefSeq" id="WP_103976575.1">
    <property type="nucleotide sequence ID" value="NZ_PGLV01000001.1"/>
</dbReference>
<keyword evidence="1" id="KW-1133">Transmembrane helix</keyword>
<proteinExistence type="predicted"/>
<gene>
    <name evidence="2" type="ORF">LYSIN_01233</name>
</gene>
<keyword evidence="3" id="KW-1185">Reference proteome</keyword>
<dbReference type="AlphaFoldDB" id="A0A2S5D049"/>
<sequence length="87" mass="9701">MKINWKVRLQHKQFWVSLIALLIVLANQIAGIFYVDITIYNAQITAVSETVLSILGLLGIIIDPTTKGVSDSQLAMDYNKPKDGEIK</sequence>
<comment type="caution">
    <text evidence="2">The sequence shown here is derived from an EMBL/GenBank/DDBJ whole genome shotgun (WGS) entry which is preliminary data.</text>
</comment>
<dbReference type="Pfam" id="PF04531">
    <property type="entry name" value="Phage_holin_1"/>
    <property type="match status" value="1"/>
</dbReference>
<evidence type="ECO:0000313" key="2">
    <source>
        <dbReference type="EMBL" id="POZ56450.1"/>
    </source>
</evidence>
<evidence type="ECO:0000313" key="3">
    <source>
        <dbReference type="Proteomes" id="UP000237319"/>
    </source>
</evidence>
<dbReference type="Proteomes" id="UP000237319">
    <property type="component" value="Unassembled WGS sequence"/>
</dbReference>
<reference evidence="2 3" key="1">
    <citation type="submission" date="2017-11" db="EMBL/GenBank/DDBJ databases">
        <title>Genome sequence of Lysinibacillus sphaericus, a lignin-degrading bacteria isolated from municipal solid waste soil.</title>
        <authorList>
            <person name="Persinoti G.F."/>
            <person name="Paixao D.A."/>
            <person name="Bugg T.D."/>
            <person name="Squina F.M."/>
        </authorList>
    </citation>
    <scope>NUCLEOTIDE SEQUENCE [LARGE SCALE GENOMIC DNA]</scope>
    <source>
        <strain evidence="2 3">A1</strain>
    </source>
</reference>
<accession>A0A2S5D049</accession>
<protein>
    <recommendedName>
        <fullName evidence="4">Phage holin</fullName>
    </recommendedName>
</protein>
<keyword evidence="1" id="KW-0472">Membrane</keyword>
<dbReference type="InterPro" id="IPR006485">
    <property type="entry name" value="Phage-like_holin"/>
</dbReference>
<feature type="transmembrane region" description="Helical" evidence="1">
    <location>
        <begin position="40"/>
        <end position="62"/>
    </location>
</feature>
<evidence type="ECO:0008006" key="4">
    <source>
        <dbReference type="Google" id="ProtNLM"/>
    </source>
</evidence>
<organism evidence="2 3">
    <name type="scientific">Lysinibacillus sphaericus</name>
    <name type="common">Bacillus sphaericus</name>
    <dbReference type="NCBI Taxonomy" id="1421"/>
    <lineage>
        <taxon>Bacteria</taxon>
        <taxon>Bacillati</taxon>
        <taxon>Bacillota</taxon>
        <taxon>Bacilli</taxon>
        <taxon>Bacillales</taxon>
        <taxon>Bacillaceae</taxon>
        <taxon>Lysinibacillus</taxon>
    </lineage>
</organism>
<dbReference type="EMBL" id="PGLV01000001">
    <property type="protein sequence ID" value="POZ56450.1"/>
    <property type="molecule type" value="Genomic_DNA"/>
</dbReference>
<name>A0A2S5D049_LYSSH</name>
<dbReference type="NCBIfam" id="TIGR01598">
    <property type="entry name" value="holin_phiLC3"/>
    <property type="match status" value="1"/>
</dbReference>